<evidence type="ECO:0000313" key="4">
    <source>
        <dbReference type="EMBL" id="KAG6768452.1"/>
    </source>
</evidence>
<evidence type="ECO:0000259" key="3">
    <source>
        <dbReference type="PROSITE" id="PS51329"/>
    </source>
</evidence>
<dbReference type="GO" id="GO:0007023">
    <property type="term" value="P:post-chaperonin tubulin folding pathway"/>
    <property type="evidence" value="ECO:0007669"/>
    <property type="project" value="InterPro"/>
</dbReference>
<keyword evidence="5" id="KW-1185">Reference proteome</keyword>
<dbReference type="GO" id="GO:0007021">
    <property type="term" value="P:tubulin complex assembly"/>
    <property type="evidence" value="ECO:0007669"/>
    <property type="project" value="TreeGrafter"/>
</dbReference>
<dbReference type="InterPro" id="IPR012945">
    <property type="entry name" value="Tubulin-bd_cofactor_C_dom"/>
</dbReference>
<feature type="compositionally biased region" description="Low complexity" evidence="1">
    <location>
        <begin position="10"/>
        <end position="19"/>
    </location>
</feature>
<comment type="caution">
    <text evidence="4">The sequence shown here is derived from an EMBL/GenBank/DDBJ whole genome shotgun (WGS) entry which is preliminary data.</text>
</comment>
<evidence type="ECO:0000256" key="1">
    <source>
        <dbReference type="SAM" id="MobiDB-lite"/>
    </source>
</evidence>
<dbReference type="InterPro" id="IPR017901">
    <property type="entry name" value="C-CAP_CF_C-like"/>
</dbReference>
<feature type="region of interest" description="Disordered" evidence="1">
    <location>
        <begin position="1"/>
        <end position="73"/>
    </location>
</feature>
<name>A0A8X7ZIS5_POPTO</name>
<dbReference type="EMBL" id="JAAWWB010000013">
    <property type="protein sequence ID" value="KAG6768452.1"/>
    <property type="molecule type" value="Genomic_DNA"/>
</dbReference>
<accession>A0A8X7ZIS5</accession>
<dbReference type="AlphaFoldDB" id="A0A8X7ZIS5"/>
<dbReference type="InterPro" id="IPR031925">
    <property type="entry name" value="TBCC_N"/>
</dbReference>
<feature type="transmembrane region" description="Helical" evidence="2">
    <location>
        <begin position="278"/>
        <end position="297"/>
    </location>
</feature>
<dbReference type="OrthoDB" id="194775at2759"/>
<proteinExistence type="predicted"/>
<feature type="compositionally biased region" description="Pro residues" evidence="1">
    <location>
        <begin position="46"/>
        <end position="56"/>
    </location>
</feature>
<dbReference type="Pfam" id="PF16752">
    <property type="entry name" value="TBCC_N"/>
    <property type="match status" value="1"/>
</dbReference>
<protein>
    <recommendedName>
        <fullName evidence="3">C-CAP/cofactor C-like domain-containing protein</fullName>
    </recommendedName>
</protein>
<feature type="domain" description="C-CAP/cofactor C-like" evidence="3">
    <location>
        <begin position="72"/>
        <end position="207"/>
    </location>
</feature>
<dbReference type="PANTHER" id="PTHR15139">
    <property type="entry name" value="TUBULIN FOLDING COFACTOR C"/>
    <property type="match status" value="1"/>
</dbReference>
<evidence type="ECO:0000313" key="5">
    <source>
        <dbReference type="Proteomes" id="UP000886885"/>
    </source>
</evidence>
<sequence length="413" mass="46779">MEEESPPPSDLSSPNPTSPMDHALQKKHQAMLDRLSKRQQSRKKLPPPPPSSPHSPIPKAQSNPNSPNTTDPARLKSHIANISSLEKLVAESSYFLPCEIRSSLKSIENIKQSLDKLNSPHGLHGTCDWFNFDRGSRELLVCASIASDYAKSCGFYLRVRSGPIIEDCGAVRFAPYFLRYEGIEEDLREAGLEEEDLNWENVDDLKWLRAVKPPSWSVLEDSERIGRVEVEDPERAVAEWRMRGFRVRNFKYPAALAALLKFSASLYCYVGNLFDGTLYFHIAVSCMFSILVTSVCYKRLSSDTAAILNMNLSTGFFGVFGKSFVSLSQVLVNKTMTWDFQRWFIWDLASFKVRFQYPLICVLRMLSGAVLSAMRNKYSQVDMILKVVSWKPSSMVYVVSIPLAYFFRSATCS</sequence>
<keyword evidence="2" id="KW-0472">Membrane</keyword>
<dbReference type="GO" id="GO:0005737">
    <property type="term" value="C:cytoplasm"/>
    <property type="evidence" value="ECO:0007669"/>
    <property type="project" value="TreeGrafter"/>
</dbReference>
<keyword evidence="2" id="KW-0812">Transmembrane</keyword>
<organism evidence="4 5">
    <name type="scientific">Populus tomentosa</name>
    <name type="common">Chinese white poplar</name>
    <dbReference type="NCBI Taxonomy" id="118781"/>
    <lineage>
        <taxon>Eukaryota</taxon>
        <taxon>Viridiplantae</taxon>
        <taxon>Streptophyta</taxon>
        <taxon>Embryophyta</taxon>
        <taxon>Tracheophyta</taxon>
        <taxon>Spermatophyta</taxon>
        <taxon>Magnoliopsida</taxon>
        <taxon>eudicotyledons</taxon>
        <taxon>Gunneridae</taxon>
        <taxon>Pentapetalae</taxon>
        <taxon>rosids</taxon>
        <taxon>fabids</taxon>
        <taxon>Malpighiales</taxon>
        <taxon>Salicaceae</taxon>
        <taxon>Saliceae</taxon>
        <taxon>Populus</taxon>
    </lineage>
</organism>
<feature type="transmembrane region" description="Helical" evidence="2">
    <location>
        <begin position="309"/>
        <end position="332"/>
    </location>
</feature>
<feature type="transmembrane region" description="Helical" evidence="2">
    <location>
        <begin position="250"/>
        <end position="272"/>
    </location>
</feature>
<dbReference type="GO" id="GO:0015631">
    <property type="term" value="F:tubulin binding"/>
    <property type="evidence" value="ECO:0007669"/>
    <property type="project" value="InterPro"/>
</dbReference>
<gene>
    <name evidence="4" type="ORF">POTOM_027369</name>
</gene>
<dbReference type="InterPro" id="IPR027684">
    <property type="entry name" value="TBCC"/>
</dbReference>
<keyword evidence="2" id="KW-1133">Transmembrane helix</keyword>
<dbReference type="Proteomes" id="UP000886885">
    <property type="component" value="Chromosome 7A"/>
</dbReference>
<reference evidence="4" key="1">
    <citation type="journal article" date="2020" name="bioRxiv">
        <title>Hybrid origin of Populus tomentosa Carr. identified through genome sequencing and phylogenomic analysis.</title>
        <authorList>
            <person name="An X."/>
            <person name="Gao K."/>
            <person name="Chen Z."/>
            <person name="Li J."/>
            <person name="Yang X."/>
            <person name="Yang X."/>
            <person name="Zhou J."/>
            <person name="Guo T."/>
            <person name="Zhao T."/>
            <person name="Huang S."/>
            <person name="Miao D."/>
            <person name="Khan W.U."/>
            <person name="Rao P."/>
            <person name="Ye M."/>
            <person name="Lei B."/>
            <person name="Liao W."/>
            <person name="Wang J."/>
            <person name="Ji L."/>
            <person name="Li Y."/>
            <person name="Guo B."/>
            <person name="Mustafa N.S."/>
            <person name="Li S."/>
            <person name="Yun Q."/>
            <person name="Keller S.R."/>
            <person name="Mao J."/>
            <person name="Zhang R."/>
            <person name="Strauss S.H."/>
        </authorList>
    </citation>
    <scope>NUCLEOTIDE SEQUENCE</scope>
    <source>
        <strain evidence="4">GM15</strain>
        <tissue evidence="4">Leaf</tissue>
    </source>
</reference>
<feature type="compositionally biased region" description="Polar residues" evidence="1">
    <location>
        <begin position="60"/>
        <end position="71"/>
    </location>
</feature>
<evidence type="ECO:0000256" key="2">
    <source>
        <dbReference type="SAM" id="Phobius"/>
    </source>
</evidence>
<dbReference type="PROSITE" id="PS51329">
    <property type="entry name" value="C_CAP_COFACTOR_C"/>
    <property type="match status" value="1"/>
</dbReference>
<dbReference type="Pfam" id="PF07986">
    <property type="entry name" value="TBCC"/>
    <property type="match status" value="1"/>
</dbReference>
<dbReference type="PANTHER" id="PTHR15139:SF0">
    <property type="entry name" value="TUBULIN-SPECIFIC CHAPERONE C"/>
    <property type="match status" value="1"/>
</dbReference>